<accession>A0A7D4NQ07</accession>
<reference evidence="3 4" key="1">
    <citation type="submission" date="2020-05" db="EMBL/GenBank/DDBJ databases">
        <title>Thiomicrorhabdus sediminis sp.nov. and Thiomicrorhabdus xiamenensis sp.nov., novel sulfur-oxidizing bacteria isolated from coastal sediment.</title>
        <authorList>
            <person name="Liu X."/>
        </authorList>
    </citation>
    <scope>NUCLEOTIDE SEQUENCE [LARGE SCALE GENOMIC DNA]</scope>
    <source>
        <strain evidence="3 4">G2</strain>
    </source>
</reference>
<keyword evidence="1" id="KW-0408">Iron</keyword>
<dbReference type="KEGG" id="txa:HQN79_02365"/>
<feature type="domain" description="Ferrous iron transporter FeoA-like" evidence="2">
    <location>
        <begin position="1"/>
        <end position="71"/>
    </location>
</feature>
<protein>
    <submittedName>
        <fullName evidence="3">Ferrous iron transport protein A</fullName>
    </submittedName>
</protein>
<dbReference type="SMART" id="SM00899">
    <property type="entry name" value="FeoA"/>
    <property type="match status" value="1"/>
</dbReference>
<organism evidence="3 4">
    <name type="scientific">Thiomicrorhabdus xiamenensis</name>
    <dbReference type="NCBI Taxonomy" id="2739063"/>
    <lineage>
        <taxon>Bacteria</taxon>
        <taxon>Pseudomonadati</taxon>
        <taxon>Pseudomonadota</taxon>
        <taxon>Gammaproteobacteria</taxon>
        <taxon>Thiotrichales</taxon>
        <taxon>Piscirickettsiaceae</taxon>
        <taxon>Thiomicrorhabdus</taxon>
    </lineage>
</organism>
<dbReference type="GO" id="GO:0046914">
    <property type="term" value="F:transition metal ion binding"/>
    <property type="evidence" value="ECO:0007669"/>
    <property type="project" value="InterPro"/>
</dbReference>
<dbReference type="PANTHER" id="PTHR43151:SF1">
    <property type="entry name" value="SSR2333 PROTEIN"/>
    <property type="match status" value="1"/>
</dbReference>
<dbReference type="PANTHER" id="PTHR43151">
    <property type="entry name" value="FEOA FAMILY PROTEIN"/>
    <property type="match status" value="1"/>
</dbReference>
<dbReference type="Proteomes" id="UP000504724">
    <property type="component" value="Chromosome"/>
</dbReference>
<gene>
    <name evidence="3" type="ORF">HQN79_02365</name>
</gene>
<dbReference type="AlphaFoldDB" id="A0A7D4NQ07"/>
<dbReference type="InterPro" id="IPR053184">
    <property type="entry name" value="FeoA-like"/>
</dbReference>
<dbReference type="Gene3D" id="2.30.30.90">
    <property type="match status" value="1"/>
</dbReference>
<evidence type="ECO:0000313" key="3">
    <source>
        <dbReference type="EMBL" id="QKI88497.1"/>
    </source>
</evidence>
<name>A0A7D4NQ07_9GAMM</name>
<dbReference type="EMBL" id="CP054020">
    <property type="protein sequence ID" value="QKI88497.1"/>
    <property type="molecule type" value="Genomic_DNA"/>
</dbReference>
<evidence type="ECO:0000313" key="4">
    <source>
        <dbReference type="Proteomes" id="UP000504724"/>
    </source>
</evidence>
<dbReference type="SUPFAM" id="SSF50037">
    <property type="entry name" value="C-terminal domain of transcriptional repressors"/>
    <property type="match status" value="1"/>
</dbReference>
<keyword evidence="4" id="KW-1185">Reference proteome</keyword>
<proteinExistence type="predicted"/>
<dbReference type="InterPro" id="IPR007167">
    <property type="entry name" value="Fe-transptr_FeoA-like"/>
</dbReference>
<dbReference type="RefSeq" id="WP_173284095.1">
    <property type="nucleotide sequence ID" value="NZ_CP054020.1"/>
</dbReference>
<evidence type="ECO:0000256" key="1">
    <source>
        <dbReference type="ARBA" id="ARBA00023004"/>
    </source>
</evidence>
<dbReference type="Pfam" id="PF04023">
    <property type="entry name" value="FeoA"/>
    <property type="match status" value="1"/>
</dbReference>
<dbReference type="InterPro" id="IPR008988">
    <property type="entry name" value="Transcriptional_repressor_C"/>
</dbReference>
<evidence type="ECO:0000259" key="2">
    <source>
        <dbReference type="SMART" id="SM00899"/>
    </source>
</evidence>
<dbReference type="InterPro" id="IPR038157">
    <property type="entry name" value="FeoA_core_dom"/>
</dbReference>
<sequence>MLLSECTNGQIAQITHLKGEVEMKMRLVNLGFHTHSVVELIMIRGNNLVITVDGSRFALDKQIAELVEVEPLS</sequence>